<dbReference type="Pfam" id="PF09366">
    <property type="entry name" value="DUF1997"/>
    <property type="match status" value="1"/>
</dbReference>
<dbReference type="PANTHER" id="PTHR34131">
    <property type="entry name" value="(RAP ANNOTATION RELEASE2) GALACTOSE-BINDING LIKE DOMAIN CONTAINING PROTEIN"/>
    <property type="match status" value="1"/>
</dbReference>
<feature type="transmembrane region" description="Helical" evidence="1">
    <location>
        <begin position="89"/>
        <end position="106"/>
    </location>
</feature>
<reference evidence="2" key="1">
    <citation type="submission" date="2021-01" db="EMBL/GenBank/DDBJ databases">
        <authorList>
            <person name="Corre E."/>
            <person name="Pelletier E."/>
            <person name="Niang G."/>
            <person name="Scheremetjew M."/>
            <person name="Finn R."/>
            <person name="Kale V."/>
            <person name="Holt S."/>
            <person name="Cochrane G."/>
            <person name="Meng A."/>
            <person name="Brown T."/>
            <person name="Cohen L."/>
        </authorList>
    </citation>
    <scope>NUCLEOTIDE SEQUENCE</scope>
    <source>
        <strain evidence="2">CCMP1594</strain>
    </source>
</reference>
<keyword evidence="1" id="KW-0472">Membrane</keyword>
<proteinExistence type="predicted"/>
<dbReference type="EMBL" id="HBJA01149341">
    <property type="protein sequence ID" value="CAE0840448.1"/>
    <property type="molecule type" value="Transcribed_RNA"/>
</dbReference>
<protein>
    <submittedName>
        <fullName evidence="2">Uncharacterized protein</fullName>
    </submittedName>
</protein>
<dbReference type="PANTHER" id="PTHR34131:SF3">
    <property type="entry name" value="(RAP ANNOTATION RELEASE2) GALACTOSE-BINDING LIKE DOMAIN CONTAINING PROTEIN"/>
    <property type="match status" value="1"/>
</dbReference>
<gene>
    <name evidence="2" type="ORF">EGYM00163_LOCUS51342</name>
</gene>
<organism evidence="2">
    <name type="scientific">Eutreptiella gymnastica</name>
    <dbReference type="NCBI Taxonomy" id="73025"/>
    <lineage>
        <taxon>Eukaryota</taxon>
        <taxon>Discoba</taxon>
        <taxon>Euglenozoa</taxon>
        <taxon>Euglenida</taxon>
        <taxon>Spirocuta</taxon>
        <taxon>Euglenophyceae</taxon>
        <taxon>Eutreptiales</taxon>
        <taxon>Eutreptiaceae</taxon>
        <taxon>Eutreptiella</taxon>
    </lineage>
</organism>
<keyword evidence="1" id="KW-1133">Transmembrane helix</keyword>
<name>A0A7S4GLS5_9EUGL</name>
<dbReference type="InterPro" id="IPR018971">
    <property type="entry name" value="DUF1997"/>
</dbReference>
<keyword evidence="1" id="KW-0812">Transmembrane</keyword>
<sequence>MPPAPAHAVLWVSRPQSATQQPLVPPVKSLDQERARHTKSVAAVAAPQRPVLHSQVLGDAPRPLGIPIDPKALDDFAQKAGSYAGKQRLLLFSIALMAMFGLLWSAPRRLLGLIKSKPACVTAPLMPTPVAMLSYLGDQGSPLPRLPPVRAAPGESEAEPEKCDIDNLEACDPMQMQIMYVDALRAYYQEGKPVITNDQFNELKMELNWQGSEFPSLSRTKIEFVEAALQYARGQPVISDVEYEALKERLKAEGKQKDVTEFLEFMKALRRYVESQSDMGQMGHIAMLSYAGQAVAESDPRRRTVTAEEFEKLPGAKVSFKAEKYSEMTVKEHHGEGKGLKDYLQLPASQYSTNVLRAKTVTRLDDDTFQCELDPINFFGQEVQTVLIATVTVDAVEGSSAVDIIDCYMKGDYNAAPGDDQRYIVQSQNKVTWKATEDPDVKVMGSKSFVKVAFVKPRWFLVPTALANRTGAIILRAVLNRTVKDFLTTLEQDYQAWARDDPMRQQWVA</sequence>
<evidence type="ECO:0000313" key="2">
    <source>
        <dbReference type="EMBL" id="CAE0840448.1"/>
    </source>
</evidence>
<accession>A0A7S4GLS5</accession>
<dbReference type="AlphaFoldDB" id="A0A7S4GLS5"/>
<evidence type="ECO:0000256" key="1">
    <source>
        <dbReference type="SAM" id="Phobius"/>
    </source>
</evidence>